<dbReference type="Gene3D" id="1.25.40.20">
    <property type="entry name" value="Ankyrin repeat-containing domain"/>
    <property type="match status" value="1"/>
</dbReference>
<evidence type="ECO:0000256" key="4">
    <source>
        <dbReference type="PROSITE-ProRule" id="PRU00023"/>
    </source>
</evidence>
<comment type="caution">
    <text evidence="6">The sequence shown here is derived from an EMBL/GenBank/DDBJ whole genome shotgun (WGS) entry which is preliminary data.</text>
</comment>
<feature type="region of interest" description="Disordered" evidence="5">
    <location>
        <begin position="1"/>
        <end position="22"/>
    </location>
</feature>
<comment type="similarity">
    <text evidence="3">Belongs to the NRARP family.</text>
</comment>
<dbReference type="SUPFAM" id="SSF48403">
    <property type="entry name" value="Ankyrin repeat"/>
    <property type="match status" value="1"/>
</dbReference>
<feature type="repeat" description="ANK" evidence="4">
    <location>
        <begin position="95"/>
        <end position="127"/>
    </location>
</feature>
<dbReference type="Proteomes" id="UP001634394">
    <property type="component" value="Unassembled WGS sequence"/>
</dbReference>
<evidence type="ECO:0000256" key="2">
    <source>
        <dbReference type="ARBA" id="ARBA00022737"/>
    </source>
</evidence>
<accession>A0ABD3WFW2</accession>
<evidence type="ECO:0000256" key="5">
    <source>
        <dbReference type="SAM" id="MobiDB-lite"/>
    </source>
</evidence>
<dbReference type="AlphaFoldDB" id="A0ABD3WFW2"/>
<sequence length="205" mass="23266">MSRRLSFLSKQAKQDPEKPRPKVRFPDELVFLDNIKENDMQALNNMLRRASLQMDISGINDAGITPLHQAVLDGNSAAVQLLISHGANINKQDDDSWTPLHAACADGYPDIVKILLDAGADPHIRTMEGERPLDLVEASDFPTIKVMLEHPACNPRRRYKSEKEEEEKDEEEMEEKETEEDEEERPVTNGRASDQQGVPRQKRIL</sequence>
<name>A0ABD3WFW2_SINWO</name>
<evidence type="ECO:0000256" key="1">
    <source>
        <dbReference type="ARBA" id="ARBA00022473"/>
    </source>
</evidence>
<dbReference type="InterPro" id="IPR051226">
    <property type="entry name" value="PP1_Regulatory_Subunit"/>
</dbReference>
<dbReference type="PROSITE" id="PS50297">
    <property type="entry name" value="ANK_REP_REGION"/>
    <property type="match status" value="2"/>
</dbReference>
<dbReference type="PANTHER" id="PTHR24179:SF21">
    <property type="entry name" value="MYOSIN BINDING SUBUNIT, ISOFORM O"/>
    <property type="match status" value="1"/>
</dbReference>
<dbReference type="PROSITE" id="PS50088">
    <property type="entry name" value="ANK_REPEAT"/>
    <property type="match status" value="2"/>
</dbReference>
<organism evidence="6 7">
    <name type="scientific">Sinanodonta woodiana</name>
    <name type="common">Chinese pond mussel</name>
    <name type="synonym">Anodonta woodiana</name>
    <dbReference type="NCBI Taxonomy" id="1069815"/>
    <lineage>
        <taxon>Eukaryota</taxon>
        <taxon>Metazoa</taxon>
        <taxon>Spiralia</taxon>
        <taxon>Lophotrochozoa</taxon>
        <taxon>Mollusca</taxon>
        <taxon>Bivalvia</taxon>
        <taxon>Autobranchia</taxon>
        <taxon>Heteroconchia</taxon>
        <taxon>Palaeoheterodonta</taxon>
        <taxon>Unionida</taxon>
        <taxon>Unionoidea</taxon>
        <taxon>Unionidae</taxon>
        <taxon>Unioninae</taxon>
        <taxon>Sinanodonta</taxon>
    </lineage>
</organism>
<feature type="compositionally biased region" description="Basic and acidic residues" evidence="5">
    <location>
        <begin position="12"/>
        <end position="22"/>
    </location>
</feature>
<feature type="repeat" description="ANK" evidence="4">
    <location>
        <begin position="62"/>
        <end position="94"/>
    </location>
</feature>
<keyword evidence="2" id="KW-0677">Repeat</keyword>
<proteinExistence type="inferred from homology"/>
<reference evidence="6 7" key="1">
    <citation type="submission" date="2024-11" db="EMBL/GenBank/DDBJ databases">
        <title>Chromosome-level genome assembly of the freshwater bivalve Anodonta woodiana.</title>
        <authorList>
            <person name="Chen X."/>
        </authorList>
    </citation>
    <scope>NUCLEOTIDE SEQUENCE [LARGE SCALE GENOMIC DNA]</scope>
    <source>
        <strain evidence="6">MN2024</strain>
        <tissue evidence="6">Gills</tissue>
    </source>
</reference>
<dbReference type="SMART" id="SM00248">
    <property type="entry name" value="ANK"/>
    <property type="match status" value="2"/>
</dbReference>
<dbReference type="InterPro" id="IPR036770">
    <property type="entry name" value="Ankyrin_rpt-contain_sf"/>
</dbReference>
<gene>
    <name evidence="6" type="ORF">ACJMK2_036020</name>
</gene>
<protein>
    <submittedName>
        <fullName evidence="6">Uncharacterized protein</fullName>
    </submittedName>
</protein>
<evidence type="ECO:0000256" key="3">
    <source>
        <dbReference type="ARBA" id="ARBA00038386"/>
    </source>
</evidence>
<feature type="region of interest" description="Disordered" evidence="5">
    <location>
        <begin position="155"/>
        <end position="205"/>
    </location>
</feature>
<evidence type="ECO:0000313" key="6">
    <source>
        <dbReference type="EMBL" id="KAL3872822.1"/>
    </source>
</evidence>
<dbReference type="Pfam" id="PF12796">
    <property type="entry name" value="Ank_2"/>
    <property type="match status" value="1"/>
</dbReference>
<keyword evidence="1" id="KW-0217">Developmental protein</keyword>
<dbReference type="EMBL" id="JBJQND010000006">
    <property type="protein sequence ID" value="KAL3872822.1"/>
    <property type="molecule type" value="Genomic_DNA"/>
</dbReference>
<keyword evidence="7" id="KW-1185">Reference proteome</keyword>
<evidence type="ECO:0000313" key="7">
    <source>
        <dbReference type="Proteomes" id="UP001634394"/>
    </source>
</evidence>
<dbReference type="PRINTS" id="PR01415">
    <property type="entry name" value="ANKYRIN"/>
</dbReference>
<dbReference type="PANTHER" id="PTHR24179">
    <property type="entry name" value="PROTEIN PHOSPHATASE 1 REGULATORY SUBUNIT 12"/>
    <property type="match status" value="1"/>
</dbReference>
<feature type="compositionally biased region" description="Acidic residues" evidence="5">
    <location>
        <begin position="164"/>
        <end position="184"/>
    </location>
</feature>
<dbReference type="InterPro" id="IPR002110">
    <property type="entry name" value="Ankyrin_rpt"/>
</dbReference>
<keyword evidence="4" id="KW-0040">ANK repeat</keyword>